<evidence type="ECO:0000313" key="6">
    <source>
        <dbReference type="EnsemblMetazoa" id="XP_038075952.1"/>
    </source>
</evidence>
<evidence type="ECO:0000256" key="5">
    <source>
        <dbReference type="SAM" id="MobiDB-lite"/>
    </source>
</evidence>
<dbReference type="AlphaFoldDB" id="A0A914BKG5"/>
<evidence type="ECO:0000256" key="3">
    <source>
        <dbReference type="ARBA" id="ARBA00023163"/>
    </source>
</evidence>
<dbReference type="Proteomes" id="UP000887568">
    <property type="component" value="Unplaced"/>
</dbReference>
<organism evidence="6 7">
    <name type="scientific">Patiria miniata</name>
    <name type="common">Bat star</name>
    <name type="synonym">Asterina miniata</name>
    <dbReference type="NCBI Taxonomy" id="46514"/>
    <lineage>
        <taxon>Eukaryota</taxon>
        <taxon>Metazoa</taxon>
        <taxon>Echinodermata</taxon>
        <taxon>Eleutherozoa</taxon>
        <taxon>Asterozoa</taxon>
        <taxon>Asteroidea</taxon>
        <taxon>Valvatacea</taxon>
        <taxon>Valvatida</taxon>
        <taxon>Asterinidae</taxon>
        <taxon>Patiria</taxon>
    </lineage>
</organism>
<evidence type="ECO:0008006" key="8">
    <source>
        <dbReference type="Google" id="ProtNLM"/>
    </source>
</evidence>
<feature type="region of interest" description="Disordered" evidence="5">
    <location>
        <begin position="504"/>
        <end position="564"/>
    </location>
</feature>
<sequence length="618" mass="67609">MNTSRNMRRKDHCTDNKMVRIKGRFRILWSGCCYSWNQVEPVFTAVCSPVETLTPISDEMVPLKTSMFTTEHGMDMVLYDASSNVFFHLGYEVSEVCGMSWYAMVHPDYLETARKYHQQMLQPSIGTAASRCAFVLRLLRKDSGWVTVSVTAWLDRDSTVNHSAVIMCQNLVIREDEIAMYESQALHESLARRSACLVSPSPASASGSSERYSCSTGDDGSSPWPDAYLRPEAAPPCPADSTPVYGYDVLGGQTQRSVQPYRGETVPYHYLDDRGGGTEWGYDGGCYYQGTQFNNSACQASGGWESRQLTGREFYQGPGQYGPYSSVLVGPARTSQSLRSSTCSRNKECLVERCNGNMVASSRNHTAATLSSDPCPALKRAVLEWARRLKAKRQGAATRLSPGNDYDKGRKRSFRDTVPVTQGPYKAEADYAPCGGSFTASPSKHRPDSSYKAPEPNQPHINEYPNAKIPEDVTSANVRYVTSWAGLERERMWWSDSGAGGVHQVSVPDSILTPESSPTHGDTSPGKPGPAGSGAHAASPDAGGLARGTRQQNERLVSDEESEPVVGTLEAAVGKALCALSSDELRLLDQATLSLLYQNTPIRQPAFPKRTLASSDDE</sequence>
<dbReference type="SUPFAM" id="SSF55785">
    <property type="entry name" value="PYP-like sensor domain (PAS domain)"/>
    <property type="match status" value="1"/>
</dbReference>
<keyword evidence="3" id="KW-0804">Transcription</keyword>
<evidence type="ECO:0000256" key="1">
    <source>
        <dbReference type="ARBA" id="ARBA00004123"/>
    </source>
</evidence>
<feature type="compositionally biased region" description="Low complexity" evidence="5">
    <location>
        <begin position="533"/>
        <end position="544"/>
    </location>
</feature>
<evidence type="ECO:0000256" key="2">
    <source>
        <dbReference type="ARBA" id="ARBA00023015"/>
    </source>
</evidence>
<dbReference type="GO" id="GO:0000981">
    <property type="term" value="F:DNA-binding transcription factor activity, RNA polymerase II-specific"/>
    <property type="evidence" value="ECO:0007669"/>
    <property type="project" value="TreeGrafter"/>
</dbReference>
<keyword evidence="4" id="KW-0539">Nucleus</keyword>
<dbReference type="Pfam" id="PF14598">
    <property type="entry name" value="PAS_11"/>
    <property type="match status" value="1"/>
</dbReference>
<accession>A0A914BKG5</accession>
<dbReference type="EnsemblMetazoa" id="XM_038220024.1">
    <property type="protein sequence ID" value="XP_038075952.1"/>
    <property type="gene ID" value="LOC119743611"/>
</dbReference>
<protein>
    <recommendedName>
        <fullName evidence="8">PAS domain-containing protein</fullName>
    </recommendedName>
</protein>
<dbReference type="RefSeq" id="XP_038075952.1">
    <property type="nucleotide sequence ID" value="XM_038220024.1"/>
</dbReference>
<dbReference type="GeneID" id="119743611"/>
<dbReference type="PANTHER" id="PTHR23043:SF39">
    <property type="entry name" value="DYSFUSION, ISOFORM D"/>
    <property type="match status" value="1"/>
</dbReference>
<feature type="compositionally biased region" description="Polar residues" evidence="5">
    <location>
        <begin position="513"/>
        <end position="522"/>
    </location>
</feature>
<name>A0A914BKG5_PATMI</name>
<dbReference type="InterPro" id="IPR035965">
    <property type="entry name" value="PAS-like_dom_sf"/>
</dbReference>
<dbReference type="OMA" id="MYESQAL"/>
<reference evidence="6" key="1">
    <citation type="submission" date="2022-11" db="UniProtKB">
        <authorList>
            <consortium name="EnsemblMetazoa"/>
        </authorList>
    </citation>
    <scope>IDENTIFICATION</scope>
</reference>
<proteinExistence type="predicted"/>
<dbReference type="InterPro" id="IPR000014">
    <property type="entry name" value="PAS"/>
</dbReference>
<evidence type="ECO:0000256" key="4">
    <source>
        <dbReference type="ARBA" id="ARBA00023242"/>
    </source>
</evidence>
<feature type="region of interest" description="Disordered" evidence="5">
    <location>
        <begin position="393"/>
        <end position="466"/>
    </location>
</feature>
<comment type="subcellular location">
    <subcellularLocation>
        <location evidence="1">Nucleus</location>
    </subcellularLocation>
</comment>
<dbReference type="PANTHER" id="PTHR23043">
    <property type="entry name" value="HYPOXIA-INDUCIBLE FACTOR 1 ALPHA"/>
    <property type="match status" value="1"/>
</dbReference>
<dbReference type="OrthoDB" id="9978016at2759"/>
<keyword evidence="7" id="KW-1185">Reference proteome</keyword>
<dbReference type="GO" id="GO:0000977">
    <property type="term" value="F:RNA polymerase II transcription regulatory region sequence-specific DNA binding"/>
    <property type="evidence" value="ECO:0007669"/>
    <property type="project" value="TreeGrafter"/>
</dbReference>
<keyword evidence="2" id="KW-0805">Transcription regulation</keyword>
<dbReference type="Gene3D" id="3.30.450.20">
    <property type="entry name" value="PAS domain"/>
    <property type="match status" value="1"/>
</dbReference>
<dbReference type="CDD" id="cd00130">
    <property type="entry name" value="PAS"/>
    <property type="match status" value="1"/>
</dbReference>
<evidence type="ECO:0000313" key="7">
    <source>
        <dbReference type="Proteomes" id="UP000887568"/>
    </source>
</evidence>
<dbReference type="GO" id="GO:0005634">
    <property type="term" value="C:nucleus"/>
    <property type="evidence" value="ECO:0007669"/>
    <property type="project" value="UniProtKB-SubCell"/>
</dbReference>